<organism evidence="2 3">
    <name type="scientific">Paraclostridium sordellii</name>
    <name type="common">Clostridium sordellii</name>
    <dbReference type="NCBI Taxonomy" id="1505"/>
    <lineage>
        <taxon>Bacteria</taxon>
        <taxon>Bacillati</taxon>
        <taxon>Bacillota</taxon>
        <taxon>Clostridia</taxon>
        <taxon>Peptostreptococcales</taxon>
        <taxon>Peptostreptococcaceae</taxon>
        <taxon>Paraclostridium</taxon>
    </lineage>
</organism>
<comment type="caution">
    <text evidence="2">The sequence shown here is derived from an EMBL/GenBank/DDBJ whole genome shotgun (WGS) entry which is preliminary data.</text>
</comment>
<evidence type="ECO:0000313" key="3">
    <source>
        <dbReference type="Proteomes" id="UP000049685"/>
    </source>
</evidence>
<accession>A0A9P1L0Q6</accession>
<dbReference type="RefSeq" id="WP_021129413.1">
    <property type="nucleotide sequence ID" value="NZ_BDJI01000002.1"/>
</dbReference>
<sequence length="100" mass="11850">MGRFKKRKCHKCKYTLRSKNFVQLKNGKPVCDIYKTGIPDEIFFNGKYCSKFELAHKYNIVEMIDNLIKKIKNINKEENKKAKKHQKSRVISIKKDVADK</sequence>
<dbReference type="AlphaFoldDB" id="A0A9P1L0Q6"/>
<dbReference type="KEGG" id="psor:RSJ16_11030"/>
<evidence type="ECO:0000256" key="1">
    <source>
        <dbReference type="SAM" id="MobiDB-lite"/>
    </source>
</evidence>
<evidence type="ECO:0000313" key="2">
    <source>
        <dbReference type="EMBL" id="CEO33674.1"/>
    </source>
</evidence>
<name>A0A9P1L0Q6_PARSO</name>
<proteinExistence type="predicted"/>
<reference evidence="3" key="1">
    <citation type="submission" date="2015-01" db="EMBL/GenBank/DDBJ databases">
        <authorList>
            <person name="Aslett A.Martin."/>
            <person name="De Silva Nishadi"/>
        </authorList>
    </citation>
    <scope>NUCLEOTIDE SEQUENCE [LARGE SCALE GENOMIC DNA]</scope>
    <source>
        <strain evidence="3">UMC4404</strain>
    </source>
</reference>
<dbReference type="Proteomes" id="UP000049685">
    <property type="component" value="Unassembled WGS sequence"/>
</dbReference>
<dbReference type="EMBL" id="CDNY01000003">
    <property type="protein sequence ID" value="CEO33674.1"/>
    <property type="molecule type" value="Genomic_DNA"/>
</dbReference>
<protein>
    <submittedName>
        <fullName evidence="2">Uncharacterized protein</fullName>
    </submittedName>
</protein>
<feature type="region of interest" description="Disordered" evidence="1">
    <location>
        <begin position="78"/>
        <end position="100"/>
    </location>
</feature>
<gene>
    <name evidence="2" type="ORF">UMC4404_16541</name>
</gene>